<name>A0ABX6AXM3_9ACTN</name>
<proteinExistence type="predicted"/>
<dbReference type="EMBL" id="CP023697">
    <property type="protein sequence ID" value="QEV07274.1"/>
    <property type="molecule type" value="Genomic_DNA"/>
</dbReference>
<sequence>MCVPRPGFTWNRPLLEGAAAGAPKKGLGDCVSTVRLGHEGDFAVTGPRHAHGCLFEDFPRLGRGDAVALPEPAGRTSRLTHRIDRCPYRTVPVDIEVIGPVSRTSGWTRPGRCPAPATRGPERGTVTGLIDRARPAFTQPAEAGKPEASRR</sequence>
<feature type="region of interest" description="Disordered" evidence="1">
    <location>
        <begin position="104"/>
        <end position="151"/>
    </location>
</feature>
<dbReference type="Proteomes" id="UP000326041">
    <property type="component" value="Chromosome"/>
</dbReference>
<dbReference type="InterPro" id="IPR023365">
    <property type="entry name" value="Sortase_dom-sf"/>
</dbReference>
<reference evidence="2 3" key="1">
    <citation type="submission" date="2017-09" db="EMBL/GenBank/DDBJ databases">
        <authorList>
            <person name="Lee N."/>
            <person name="Cho B.-K."/>
        </authorList>
    </citation>
    <scope>NUCLEOTIDE SEQUENCE [LARGE SCALE GENOMIC DNA]</scope>
    <source>
        <strain evidence="2 3">ATCC 13879</strain>
    </source>
</reference>
<keyword evidence="3" id="KW-1185">Reference proteome</keyword>
<accession>A0ABX6AXM3</accession>
<organism evidence="2 3">
    <name type="scientific">Streptomyces prasinus</name>
    <dbReference type="NCBI Taxonomy" id="67345"/>
    <lineage>
        <taxon>Bacteria</taxon>
        <taxon>Bacillati</taxon>
        <taxon>Actinomycetota</taxon>
        <taxon>Actinomycetes</taxon>
        <taxon>Kitasatosporales</taxon>
        <taxon>Streptomycetaceae</taxon>
        <taxon>Streptomyces</taxon>
    </lineage>
</organism>
<evidence type="ECO:0000313" key="3">
    <source>
        <dbReference type="Proteomes" id="UP000326041"/>
    </source>
</evidence>
<evidence type="ECO:0000313" key="2">
    <source>
        <dbReference type="EMBL" id="QEV07274.1"/>
    </source>
</evidence>
<gene>
    <name evidence="2" type="ORF">CP972_17975</name>
</gene>
<evidence type="ECO:0000256" key="1">
    <source>
        <dbReference type="SAM" id="MobiDB-lite"/>
    </source>
</evidence>
<dbReference type="Gene3D" id="2.40.260.10">
    <property type="entry name" value="Sortase"/>
    <property type="match status" value="1"/>
</dbReference>
<protein>
    <submittedName>
        <fullName evidence="2">Uncharacterized protein</fullName>
    </submittedName>
</protein>